<evidence type="ECO:0000313" key="1">
    <source>
        <dbReference type="EMBL" id="GAA6410373.1"/>
    </source>
</evidence>
<proteinExistence type="predicted"/>
<dbReference type="RefSeq" id="WP_244806561.1">
    <property type="nucleotide sequence ID" value="NZ_BAABYW010000001.1"/>
</dbReference>
<name>A0ABQ0BFZ1_9FIRM</name>
<dbReference type="Proteomes" id="UP001600943">
    <property type="component" value="Unassembled WGS sequence"/>
</dbReference>
<evidence type="ECO:0000313" key="2">
    <source>
        <dbReference type="Proteomes" id="UP001600943"/>
    </source>
</evidence>
<organism evidence="1 2">
    <name type="scientific">Blautia hominis</name>
    <dbReference type="NCBI Taxonomy" id="2025493"/>
    <lineage>
        <taxon>Bacteria</taxon>
        <taxon>Bacillati</taxon>
        <taxon>Bacillota</taxon>
        <taxon>Clostridia</taxon>
        <taxon>Lachnospirales</taxon>
        <taxon>Lachnospiraceae</taxon>
        <taxon>Blautia</taxon>
    </lineage>
</organism>
<dbReference type="EMBL" id="BAABYW010000001">
    <property type="protein sequence ID" value="GAA6410373.1"/>
    <property type="molecule type" value="Genomic_DNA"/>
</dbReference>
<protein>
    <submittedName>
        <fullName evidence="1">Uncharacterized protein</fullName>
    </submittedName>
</protein>
<comment type="caution">
    <text evidence="1">The sequence shown here is derived from an EMBL/GenBank/DDBJ whole genome shotgun (WGS) entry which is preliminary data.</text>
</comment>
<sequence>MKLQKKLEEDYERMKRRYLLLGPEELFQLSGEISRKIQIYRYCLRYSYAIEQIPDLAKKLLSLDDLLEDAYRFLVSLEMLEQNIEWDMLFWLDSQMCTIRSDYGLYST</sequence>
<reference evidence="1 2" key="1">
    <citation type="submission" date="2024-04" db="EMBL/GenBank/DDBJ databases">
        <title>Defined microbial consortia suppress multidrug-resistant proinflammatory Enterobacteriaceae via ecological control.</title>
        <authorList>
            <person name="Furuichi M."/>
            <person name="Kawaguchi T."/>
            <person name="Pust M."/>
            <person name="Yasuma K."/>
            <person name="Plichta D."/>
            <person name="Hasegawa N."/>
            <person name="Ohya T."/>
            <person name="Bhattarai S."/>
            <person name="Sasajima S."/>
            <person name="Aoto Y."/>
            <person name="Tuganbaev T."/>
            <person name="Yaginuma M."/>
            <person name="Ueda M."/>
            <person name="Okahashi N."/>
            <person name="Amafuji K."/>
            <person name="Kiridooshi Y."/>
            <person name="Sugita K."/>
            <person name="Strazar M."/>
            <person name="Skelly A."/>
            <person name="Suda W."/>
            <person name="Hattori M."/>
            <person name="Nakamoto N."/>
            <person name="Caballero S."/>
            <person name="Norman J."/>
            <person name="Olle B."/>
            <person name="Tanoue T."/>
            <person name="Arita M."/>
            <person name="Bucci V."/>
            <person name="Atarashi K."/>
            <person name="Xavier R."/>
            <person name="Honda K."/>
        </authorList>
    </citation>
    <scope>NUCLEOTIDE SEQUENCE [LARGE SCALE GENOMIC DNA]</scope>
    <source>
        <strain evidence="2">k04-0078-D8-1</strain>
    </source>
</reference>
<accession>A0ABQ0BFZ1</accession>
<keyword evidence="2" id="KW-1185">Reference proteome</keyword>
<gene>
    <name evidence="1" type="ORF">K040078D81_44900</name>
</gene>